<evidence type="ECO:0000313" key="1">
    <source>
        <dbReference type="EMBL" id="PWR03757.1"/>
    </source>
</evidence>
<gene>
    <name evidence="1" type="ORF">DKT77_05210</name>
</gene>
<comment type="caution">
    <text evidence="1">The sequence shown here is derived from an EMBL/GenBank/DDBJ whole genome shotgun (WGS) entry which is preliminary data.</text>
</comment>
<keyword evidence="2" id="KW-1185">Reference proteome</keyword>
<proteinExistence type="predicted"/>
<reference evidence="1 2" key="1">
    <citation type="submission" date="2018-05" db="EMBL/GenBank/DDBJ databases">
        <title>Rhodobacteraceae gen. nov., sp. nov. isolated from sea water.</title>
        <authorList>
            <person name="Ren Y."/>
        </authorList>
    </citation>
    <scope>NUCLEOTIDE SEQUENCE [LARGE SCALE GENOMIC DNA]</scope>
    <source>
        <strain evidence="1 2">TG-679</strain>
    </source>
</reference>
<sequence length="119" mass="12885">MGAAAGQTPIGADEFAAFVTGRTLIFGTAAGPYGMEEYSEGRRVRWSFLDGDCVEGVWYPQDGAICFAYEGRPEPQCWHFYLQGGQLSANTVEQTGAPPLYVIRESDAPMQCLGPRIGV</sequence>
<dbReference type="Proteomes" id="UP000245680">
    <property type="component" value="Unassembled WGS sequence"/>
</dbReference>
<protein>
    <submittedName>
        <fullName evidence="1">Uncharacterized protein</fullName>
    </submittedName>
</protein>
<dbReference type="EMBL" id="QGKU01000021">
    <property type="protein sequence ID" value="PWR03757.1"/>
    <property type="molecule type" value="Genomic_DNA"/>
</dbReference>
<dbReference type="AlphaFoldDB" id="A0A2V2LL02"/>
<accession>A0A2V2LL02</accession>
<evidence type="ECO:0000313" key="2">
    <source>
        <dbReference type="Proteomes" id="UP000245680"/>
    </source>
</evidence>
<organism evidence="1 2">
    <name type="scientific">Meridianimarinicoccus roseus</name>
    <dbReference type="NCBI Taxonomy" id="2072018"/>
    <lineage>
        <taxon>Bacteria</taxon>
        <taxon>Pseudomonadati</taxon>
        <taxon>Pseudomonadota</taxon>
        <taxon>Alphaproteobacteria</taxon>
        <taxon>Rhodobacterales</taxon>
        <taxon>Paracoccaceae</taxon>
        <taxon>Meridianimarinicoccus</taxon>
    </lineage>
</organism>
<dbReference type="OrthoDB" id="7304934at2"/>
<name>A0A2V2LL02_9RHOB</name>